<dbReference type="AlphaFoldDB" id="A0A409Y005"/>
<accession>A0A409Y005</accession>
<evidence type="ECO:0000313" key="2">
    <source>
        <dbReference type="Proteomes" id="UP000284706"/>
    </source>
</evidence>
<dbReference type="EMBL" id="NHYE01001379">
    <property type="protein sequence ID" value="PPQ96332.1"/>
    <property type="molecule type" value="Genomic_DNA"/>
</dbReference>
<gene>
    <name evidence="1" type="ORF">CVT26_004958</name>
</gene>
<protein>
    <submittedName>
        <fullName evidence="1">Uncharacterized protein</fullName>
    </submittedName>
</protein>
<organism evidence="1 2">
    <name type="scientific">Gymnopilus dilepis</name>
    <dbReference type="NCBI Taxonomy" id="231916"/>
    <lineage>
        <taxon>Eukaryota</taxon>
        <taxon>Fungi</taxon>
        <taxon>Dikarya</taxon>
        <taxon>Basidiomycota</taxon>
        <taxon>Agaricomycotina</taxon>
        <taxon>Agaricomycetes</taxon>
        <taxon>Agaricomycetidae</taxon>
        <taxon>Agaricales</taxon>
        <taxon>Agaricineae</taxon>
        <taxon>Hymenogastraceae</taxon>
        <taxon>Gymnopilus</taxon>
    </lineage>
</organism>
<proteinExistence type="predicted"/>
<sequence length="78" mass="8796">MHSFELERYAGDVMLPELQKAGLPGISDNLLAFVGDLVPITCLRNGSEDYFGGLRDFWVYQFLSMYLEPDGSYNSSTH</sequence>
<dbReference type="Proteomes" id="UP000284706">
    <property type="component" value="Unassembled WGS sequence"/>
</dbReference>
<keyword evidence="2" id="KW-1185">Reference proteome</keyword>
<evidence type="ECO:0000313" key="1">
    <source>
        <dbReference type="EMBL" id="PPQ96332.1"/>
    </source>
</evidence>
<dbReference type="InParanoid" id="A0A409Y005"/>
<name>A0A409Y005_9AGAR</name>
<reference evidence="1 2" key="1">
    <citation type="journal article" date="2018" name="Evol. Lett.">
        <title>Horizontal gene cluster transfer increased hallucinogenic mushroom diversity.</title>
        <authorList>
            <person name="Reynolds H.T."/>
            <person name="Vijayakumar V."/>
            <person name="Gluck-Thaler E."/>
            <person name="Korotkin H.B."/>
            <person name="Matheny P.B."/>
            <person name="Slot J.C."/>
        </authorList>
    </citation>
    <scope>NUCLEOTIDE SEQUENCE [LARGE SCALE GENOMIC DNA]</scope>
    <source>
        <strain evidence="1 2">SRW20</strain>
    </source>
</reference>
<comment type="caution">
    <text evidence="1">The sequence shown here is derived from an EMBL/GenBank/DDBJ whole genome shotgun (WGS) entry which is preliminary data.</text>
</comment>